<keyword evidence="15" id="KW-1185">Reference proteome</keyword>
<gene>
    <name evidence="14" type="ordered locus">Clole_2460</name>
</gene>
<protein>
    <submittedName>
        <fullName evidence="14">Flagellar M-ring protein FliF</fullName>
    </submittedName>
</protein>
<evidence type="ECO:0000259" key="13">
    <source>
        <dbReference type="Pfam" id="PF08345"/>
    </source>
</evidence>
<feature type="transmembrane region" description="Helical" evidence="11">
    <location>
        <begin position="441"/>
        <end position="459"/>
    </location>
</feature>
<comment type="subcellular location">
    <subcellularLocation>
        <location evidence="1">Bacterial flagellum basal body</location>
    </subcellularLocation>
    <subcellularLocation>
        <location evidence="2">Cell membrane</location>
        <topology evidence="2">Multi-pass membrane protein</topology>
    </subcellularLocation>
</comment>
<name>F2JGS4_CELLD</name>
<keyword evidence="5 11" id="KW-0812">Transmembrane</keyword>
<sequence length="529" mass="59775">MQQTIEQISNQITEKLNNLTKKQKIQIGIGVLALIIAITAVVLLTRPKMKNLFSENLDSKSIGQVATVLNENGIKYKLINDSTNIQVQENQYEQALMYTAMSDVPESGMTFDQVINNTMSTTQTEMTAKNNEYKKQQLERTLRSMEGIESARVELVIPEQKNAYLQSQVESRASIFLTLSKTLTTKQCEGIATYISSSVANLDKKNIVVIDSQGNTLYSGSEESQLGLNKQQEIKLLAEQDVTQKVSNLLGNMYDDVRVSPNLILDFDQYQESSQKYQTQGEDESRGVIQQETQASSSTKNNQTGAEPGTTTNGGDIPTYQTNNGTSGESKETQKDITYAPDKTESVYVKNPGNVDLEKSSLSVNLFKNKIYREEEVKPTLTGMTWNEFKVSNREQRTLAVDESIVNSVKSATGIDNVVVNAYENPIFLDQEVYQIDYKDYLPLVFLVLALLLIAFVVLRFRKHEEIVEVEPELEVEEMLKAAKEQVELEEIELKETLETKRQIDKFVDEKPEAVANLLRNWLTEEDWE</sequence>
<keyword evidence="6 11" id="KW-1133">Transmembrane helix</keyword>
<dbReference type="PANTHER" id="PTHR30046">
    <property type="entry name" value="FLAGELLAR M-RING PROTEIN"/>
    <property type="match status" value="1"/>
</dbReference>
<evidence type="ECO:0000313" key="15">
    <source>
        <dbReference type="Proteomes" id="UP000008467"/>
    </source>
</evidence>
<organism evidence="14 15">
    <name type="scientific">Cellulosilyticum lentocellum (strain ATCC 49066 / DSM 5427 / NCIMB 11756 / RHM5)</name>
    <name type="common">Clostridium lentocellum</name>
    <dbReference type="NCBI Taxonomy" id="642492"/>
    <lineage>
        <taxon>Bacteria</taxon>
        <taxon>Bacillati</taxon>
        <taxon>Bacillota</taxon>
        <taxon>Clostridia</taxon>
        <taxon>Lachnospirales</taxon>
        <taxon>Cellulosilyticaceae</taxon>
        <taxon>Cellulosilyticum</taxon>
    </lineage>
</organism>
<evidence type="ECO:0000256" key="4">
    <source>
        <dbReference type="ARBA" id="ARBA00022475"/>
    </source>
</evidence>
<keyword evidence="14" id="KW-0969">Cilium</keyword>
<dbReference type="Pfam" id="PF08345">
    <property type="entry name" value="YscJ_FliF_C"/>
    <property type="match status" value="1"/>
</dbReference>
<dbReference type="Pfam" id="PF01514">
    <property type="entry name" value="YscJ_FliF"/>
    <property type="match status" value="1"/>
</dbReference>
<evidence type="ECO:0000256" key="5">
    <source>
        <dbReference type="ARBA" id="ARBA00022692"/>
    </source>
</evidence>
<feature type="region of interest" description="Disordered" evidence="10">
    <location>
        <begin position="274"/>
        <end position="339"/>
    </location>
</feature>
<feature type="domain" description="Flagellar M-ring N-terminal" evidence="12">
    <location>
        <begin position="45"/>
        <end position="218"/>
    </location>
</feature>
<feature type="transmembrane region" description="Helical" evidence="11">
    <location>
        <begin position="25"/>
        <end position="44"/>
    </location>
</feature>
<dbReference type="InterPro" id="IPR013556">
    <property type="entry name" value="Flag_M-ring_C"/>
</dbReference>
<dbReference type="InterPro" id="IPR000067">
    <property type="entry name" value="FlgMring_FliF"/>
</dbReference>
<dbReference type="RefSeq" id="WP_013657459.1">
    <property type="nucleotide sequence ID" value="NC_015275.1"/>
</dbReference>
<comment type="similarity">
    <text evidence="3">Belongs to the FliF family.</text>
</comment>
<keyword evidence="14" id="KW-0966">Cell projection</keyword>
<evidence type="ECO:0000256" key="3">
    <source>
        <dbReference type="ARBA" id="ARBA00007971"/>
    </source>
</evidence>
<dbReference type="EMBL" id="CP002582">
    <property type="protein sequence ID" value="ADZ84166.1"/>
    <property type="molecule type" value="Genomic_DNA"/>
</dbReference>
<accession>F2JGS4</accession>
<keyword evidence="14" id="KW-0282">Flagellum</keyword>
<dbReference type="InterPro" id="IPR043427">
    <property type="entry name" value="YscJ/FliF"/>
</dbReference>
<dbReference type="GO" id="GO:0003774">
    <property type="term" value="F:cytoskeletal motor activity"/>
    <property type="evidence" value="ECO:0007669"/>
    <property type="project" value="InterPro"/>
</dbReference>
<dbReference type="eggNOG" id="COG1766">
    <property type="taxonomic scope" value="Bacteria"/>
</dbReference>
<dbReference type="InterPro" id="IPR045851">
    <property type="entry name" value="AMP-bd_C_sf"/>
</dbReference>
<dbReference type="InterPro" id="IPR006182">
    <property type="entry name" value="FliF_N_dom"/>
</dbReference>
<evidence type="ECO:0000313" key="14">
    <source>
        <dbReference type="EMBL" id="ADZ84166.1"/>
    </source>
</evidence>
<dbReference type="Gene3D" id="3.30.300.30">
    <property type="match status" value="1"/>
</dbReference>
<feature type="coiled-coil region" evidence="9">
    <location>
        <begin position="473"/>
        <end position="500"/>
    </location>
</feature>
<proteinExistence type="inferred from homology"/>
<keyword evidence="7 11" id="KW-0472">Membrane</keyword>
<dbReference type="Proteomes" id="UP000008467">
    <property type="component" value="Chromosome"/>
</dbReference>
<keyword evidence="4" id="KW-1003">Cell membrane</keyword>
<evidence type="ECO:0000259" key="12">
    <source>
        <dbReference type="Pfam" id="PF01514"/>
    </source>
</evidence>
<evidence type="ECO:0000256" key="6">
    <source>
        <dbReference type="ARBA" id="ARBA00022989"/>
    </source>
</evidence>
<evidence type="ECO:0000256" key="11">
    <source>
        <dbReference type="SAM" id="Phobius"/>
    </source>
</evidence>
<dbReference type="STRING" id="642492.Clole_2460"/>
<evidence type="ECO:0000256" key="8">
    <source>
        <dbReference type="ARBA" id="ARBA00023143"/>
    </source>
</evidence>
<keyword evidence="9" id="KW-0175">Coiled coil</keyword>
<evidence type="ECO:0000256" key="2">
    <source>
        <dbReference type="ARBA" id="ARBA00004651"/>
    </source>
</evidence>
<dbReference type="HOGENOM" id="CLU_028108_2_2_9"/>
<dbReference type="NCBIfam" id="TIGR00206">
    <property type="entry name" value="fliF"/>
    <property type="match status" value="1"/>
</dbReference>
<dbReference type="PANTHER" id="PTHR30046:SF0">
    <property type="entry name" value="FLAGELLAR M-RING PROTEIN"/>
    <property type="match status" value="1"/>
</dbReference>
<dbReference type="GO" id="GO:0009431">
    <property type="term" value="C:bacterial-type flagellum basal body, MS ring"/>
    <property type="evidence" value="ECO:0007669"/>
    <property type="project" value="InterPro"/>
</dbReference>
<feature type="domain" description="Flagellar M-ring C-terminal" evidence="13">
    <location>
        <begin position="255"/>
        <end position="417"/>
    </location>
</feature>
<evidence type="ECO:0000256" key="10">
    <source>
        <dbReference type="SAM" id="MobiDB-lite"/>
    </source>
</evidence>
<evidence type="ECO:0000256" key="1">
    <source>
        <dbReference type="ARBA" id="ARBA00004117"/>
    </source>
</evidence>
<dbReference type="KEGG" id="cle:Clole_2460"/>
<evidence type="ECO:0000256" key="9">
    <source>
        <dbReference type="SAM" id="Coils"/>
    </source>
</evidence>
<dbReference type="GO" id="GO:0071973">
    <property type="term" value="P:bacterial-type flagellum-dependent cell motility"/>
    <property type="evidence" value="ECO:0007669"/>
    <property type="project" value="InterPro"/>
</dbReference>
<feature type="compositionally biased region" description="Polar residues" evidence="10">
    <location>
        <begin position="288"/>
        <end position="328"/>
    </location>
</feature>
<keyword evidence="8" id="KW-0975">Bacterial flagellum</keyword>
<reference evidence="14 15" key="1">
    <citation type="journal article" date="2011" name="J. Bacteriol.">
        <title>Complete genome sequence of the cellulose-degrading bacterium Cellulosilyticum lentocellum.</title>
        <authorList>
            <consortium name="US DOE Joint Genome Institute"/>
            <person name="Miller D.A."/>
            <person name="Suen G."/>
            <person name="Bruce D."/>
            <person name="Copeland A."/>
            <person name="Cheng J.F."/>
            <person name="Detter C."/>
            <person name="Goodwin L.A."/>
            <person name="Han C.S."/>
            <person name="Hauser L.J."/>
            <person name="Land M.L."/>
            <person name="Lapidus A."/>
            <person name="Lucas S."/>
            <person name="Meincke L."/>
            <person name="Pitluck S."/>
            <person name="Tapia R."/>
            <person name="Teshima H."/>
            <person name="Woyke T."/>
            <person name="Fox B.G."/>
            <person name="Angert E.R."/>
            <person name="Currie C.R."/>
        </authorList>
    </citation>
    <scope>NUCLEOTIDE SEQUENCE [LARGE SCALE GENOMIC DNA]</scope>
    <source>
        <strain evidence="15">ATCC 49066 / DSM 5427 / NCIMB 11756 / RHM5</strain>
    </source>
</reference>
<dbReference type="AlphaFoldDB" id="F2JGS4"/>
<evidence type="ECO:0000256" key="7">
    <source>
        <dbReference type="ARBA" id="ARBA00023136"/>
    </source>
</evidence>
<dbReference type="GO" id="GO:0005886">
    <property type="term" value="C:plasma membrane"/>
    <property type="evidence" value="ECO:0007669"/>
    <property type="project" value="UniProtKB-SubCell"/>
</dbReference>